<evidence type="ECO:0000256" key="2">
    <source>
        <dbReference type="ARBA" id="ARBA00023125"/>
    </source>
</evidence>
<dbReference type="HOGENOM" id="CLU_049704_1_1_11"/>
<dbReference type="SUPFAM" id="SSF46689">
    <property type="entry name" value="Homeodomain-like"/>
    <property type="match status" value="1"/>
</dbReference>
<evidence type="ECO:0000313" key="5">
    <source>
        <dbReference type="EMBL" id="ABG94658.1"/>
    </source>
</evidence>
<dbReference type="GO" id="GO:0003700">
    <property type="term" value="F:DNA-binding transcription factor activity"/>
    <property type="evidence" value="ECO:0007669"/>
    <property type="project" value="InterPro"/>
</dbReference>
<dbReference type="PROSITE" id="PS01124">
    <property type="entry name" value="HTH_ARAC_FAMILY_2"/>
    <property type="match status" value="1"/>
</dbReference>
<dbReference type="SMART" id="SM00342">
    <property type="entry name" value="HTH_ARAC"/>
    <property type="match status" value="1"/>
</dbReference>
<dbReference type="GO" id="GO:0043565">
    <property type="term" value="F:sequence-specific DNA binding"/>
    <property type="evidence" value="ECO:0007669"/>
    <property type="project" value="InterPro"/>
</dbReference>
<name>Q0SCS8_RHOJR</name>
<evidence type="ECO:0000256" key="3">
    <source>
        <dbReference type="ARBA" id="ARBA00023163"/>
    </source>
</evidence>
<organism evidence="5 6">
    <name type="scientific">Rhodococcus jostii (strain RHA1)</name>
    <dbReference type="NCBI Taxonomy" id="101510"/>
    <lineage>
        <taxon>Bacteria</taxon>
        <taxon>Bacillati</taxon>
        <taxon>Actinomycetota</taxon>
        <taxon>Actinomycetes</taxon>
        <taxon>Mycobacteriales</taxon>
        <taxon>Nocardiaceae</taxon>
        <taxon>Rhodococcus</taxon>
    </lineage>
</organism>
<accession>Q0SCS8</accession>
<evidence type="ECO:0000313" key="6">
    <source>
        <dbReference type="Proteomes" id="UP000008710"/>
    </source>
</evidence>
<dbReference type="PANTHER" id="PTHR46796">
    <property type="entry name" value="HTH-TYPE TRANSCRIPTIONAL ACTIVATOR RHAS-RELATED"/>
    <property type="match status" value="1"/>
</dbReference>
<dbReference type="InterPro" id="IPR035418">
    <property type="entry name" value="AraC-bd_2"/>
</dbReference>
<evidence type="ECO:0000259" key="4">
    <source>
        <dbReference type="PROSITE" id="PS01124"/>
    </source>
</evidence>
<dbReference type="PANTHER" id="PTHR46796:SF6">
    <property type="entry name" value="ARAC SUBFAMILY"/>
    <property type="match status" value="1"/>
</dbReference>
<dbReference type="EMBL" id="CP000431">
    <property type="protein sequence ID" value="ABG94658.1"/>
    <property type="molecule type" value="Genomic_DNA"/>
</dbReference>
<evidence type="ECO:0000256" key="1">
    <source>
        <dbReference type="ARBA" id="ARBA00023015"/>
    </source>
</evidence>
<keyword evidence="3" id="KW-0804">Transcription</keyword>
<dbReference type="eggNOG" id="COG2207">
    <property type="taxonomic scope" value="Bacteria"/>
</dbReference>
<dbReference type="Proteomes" id="UP000008710">
    <property type="component" value="Chromosome"/>
</dbReference>
<dbReference type="OrthoDB" id="9799345at2"/>
<dbReference type="PATRIC" id="fig|101510.16.peg.2887"/>
<proteinExistence type="predicted"/>
<keyword evidence="1" id="KW-0805">Transcription regulation</keyword>
<dbReference type="RefSeq" id="WP_011595540.1">
    <property type="nucleotide sequence ID" value="NC_008268.1"/>
</dbReference>
<dbReference type="AlphaFoldDB" id="Q0SCS8"/>
<dbReference type="InterPro" id="IPR018060">
    <property type="entry name" value="HTH_AraC"/>
</dbReference>
<keyword evidence="2" id="KW-0238">DNA-binding</keyword>
<sequence>MRLGGGPARDDGQFEHWRQAVSTAFVPLAVVSTAEDGPGRFTGTLRTTALGGLQLSEVGGHAVDVRRTRTSIKRSDPGLVKVGLQLSGSGVIVQDDREAVLGPGDFAVYDTSKPYDLHFAGDFSMFVLMFPRELLRIASRELGTVSARRIRGSTGMGALVSPFLTNLHHSVVTGTMPTTPLVEDAVLDLLGAAVQSEAPADATAPGASLLLAVKSFIDAHLHDPTLDTAAVAAHHHVSTRHLQKMFEADGHTVAGWIRHRRLEKCRRDLKDIRFRGDSIGTICARYGLVNSSHFSRLFKETYGVSPRAFREQELLSTTDVTAAEIRSRRTAPPGQTETVVAT</sequence>
<dbReference type="KEGG" id="rha:RHA1_ro02853"/>
<dbReference type="Gene3D" id="1.10.10.60">
    <property type="entry name" value="Homeodomain-like"/>
    <property type="match status" value="1"/>
</dbReference>
<dbReference type="Pfam" id="PF14525">
    <property type="entry name" value="AraC_binding_2"/>
    <property type="match status" value="1"/>
</dbReference>
<gene>
    <name evidence="5" type="primary">paaR</name>
    <name evidence="5" type="ordered locus">RHA1_ro02853</name>
</gene>
<reference evidence="6" key="1">
    <citation type="journal article" date="2006" name="Proc. Natl. Acad. Sci. U.S.A.">
        <title>The complete genome of Rhodococcus sp. RHA1 provides insights into a catabolic powerhouse.</title>
        <authorList>
            <person name="McLeod M.P."/>
            <person name="Warren R.L."/>
            <person name="Hsiao W.W.L."/>
            <person name="Araki N."/>
            <person name="Myhre M."/>
            <person name="Fernandes C."/>
            <person name="Miyazawa D."/>
            <person name="Wong W."/>
            <person name="Lillquist A.L."/>
            <person name="Wang D."/>
            <person name="Dosanjh M."/>
            <person name="Hara H."/>
            <person name="Petrescu A."/>
            <person name="Morin R.D."/>
            <person name="Yang G."/>
            <person name="Stott J.M."/>
            <person name="Schein J.E."/>
            <person name="Shin H."/>
            <person name="Smailus D."/>
            <person name="Siddiqui A.S."/>
            <person name="Marra M.A."/>
            <person name="Jones S.J.M."/>
            <person name="Holt R."/>
            <person name="Brinkman F.S.L."/>
            <person name="Miyauchi K."/>
            <person name="Fukuda M."/>
            <person name="Davies J.E."/>
            <person name="Mohn W.W."/>
            <person name="Eltis L.D."/>
        </authorList>
    </citation>
    <scope>NUCLEOTIDE SEQUENCE [LARGE SCALE GENOMIC DNA]</scope>
    <source>
        <strain evidence="6">RHA1</strain>
    </source>
</reference>
<dbReference type="InterPro" id="IPR050204">
    <property type="entry name" value="AraC_XylS_family_regulators"/>
</dbReference>
<protein>
    <submittedName>
        <fullName evidence="5">Transcriptional regulator, AraC family protein</fullName>
    </submittedName>
</protein>
<dbReference type="InterPro" id="IPR009057">
    <property type="entry name" value="Homeodomain-like_sf"/>
</dbReference>
<feature type="domain" description="HTH araC/xylS-type" evidence="4">
    <location>
        <begin position="211"/>
        <end position="312"/>
    </location>
</feature>
<dbReference type="Pfam" id="PF12833">
    <property type="entry name" value="HTH_18"/>
    <property type="match status" value="1"/>
</dbReference>